<dbReference type="Pfam" id="PF00450">
    <property type="entry name" value="Peptidase_S10"/>
    <property type="match status" value="1"/>
</dbReference>
<dbReference type="AlphaFoldDB" id="A0A1U8Q471"/>
<evidence type="ECO:0000313" key="5">
    <source>
        <dbReference type="Proteomes" id="UP000189703"/>
    </source>
</evidence>
<protein>
    <submittedName>
        <fullName evidence="6">Serine carboxypeptidase-like 28</fullName>
    </submittedName>
</protein>
<dbReference type="eggNOG" id="KOG1282">
    <property type="taxonomic scope" value="Eukaryota"/>
</dbReference>
<dbReference type="GO" id="GO:0004185">
    <property type="term" value="F:serine-type carboxypeptidase activity"/>
    <property type="evidence" value="ECO:0000318"/>
    <property type="project" value="GO_Central"/>
</dbReference>
<feature type="chain" id="PRO_5010536584" evidence="4">
    <location>
        <begin position="26"/>
        <end position="408"/>
    </location>
</feature>
<evidence type="ECO:0000256" key="2">
    <source>
        <dbReference type="ARBA" id="ARBA00022729"/>
    </source>
</evidence>
<sequence length="408" mass="44302">MRDLSAHAALVSLLYAVLLFSGTSAQNSTTSGGSTEGWSAVHLIDDAIIPQPSSRSADRVFALPGQPKRGIVVQYAGYVTVSAAAGRAFFYYFSEGPISINQSLFIWFNGGPGCSSFGNGAMLEHGPFSVGLDGMSLQPNKFSWSKVASVLYVDSPVGAGFSYSNSSSDYETYSDELTAIDNYKFLLNWLERFPEYKTRDVYLAGEGYAGHYVLQLAQMILAHNAAGKYTNITLKGLALGNAILDEEALNRGVDHYLASHGYISYRSYQACYSNGSSSDCSLLAQAKDKTLRSIYPYDITAHVCKVTSIPIDLSQSANGLYECDVQRLVSYLNLPDVKAALHVNSAVSSKAWTKCNENISKAYQNTSSSMLPALRGVVSAGLQVLLYRRETITKKNSVQVFDLCLCCD</sequence>
<gene>
    <name evidence="6" type="primary">LOC104599342</name>
</gene>
<comment type="similarity">
    <text evidence="1">Belongs to the peptidase S10 family.</text>
</comment>
<dbReference type="PRINTS" id="PR00724">
    <property type="entry name" value="CRBOXYPTASEC"/>
</dbReference>
<evidence type="ECO:0000313" key="6">
    <source>
        <dbReference type="RefSeq" id="XP_019053613.1"/>
    </source>
</evidence>
<dbReference type="GeneID" id="104599342"/>
<dbReference type="GO" id="GO:0006508">
    <property type="term" value="P:proteolysis"/>
    <property type="evidence" value="ECO:0007669"/>
    <property type="project" value="InterPro"/>
</dbReference>
<dbReference type="KEGG" id="nnu:104599342"/>
<evidence type="ECO:0000256" key="4">
    <source>
        <dbReference type="SAM" id="SignalP"/>
    </source>
</evidence>
<dbReference type="PANTHER" id="PTHR11802:SF132">
    <property type="entry name" value="SERINE CARBOXYPEPTIDASE-LIKE 36-RELATED"/>
    <property type="match status" value="1"/>
</dbReference>
<dbReference type="SUPFAM" id="SSF53474">
    <property type="entry name" value="alpha/beta-Hydrolases"/>
    <property type="match status" value="1"/>
</dbReference>
<name>A0A1U8Q471_NELNU</name>
<dbReference type="Gene3D" id="3.40.50.1820">
    <property type="entry name" value="alpha/beta hydrolase"/>
    <property type="match status" value="1"/>
</dbReference>
<proteinExistence type="inferred from homology"/>
<dbReference type="OrthoDB" id="443318at2759"/>
<evidence type="ECO:0000256" key="1">
    <source>
        <dbReference type="ARBA" id="ARBA00009431"/>
    </source>
</evidence>
<organism evidence="5 6">
    <name type="scientific">Nelumbo nucifera</name>
    <name type="common">Sacred lotus</name>
    <dbReference type="NCBI Taxonomy" id="4432"/>
    <lineage>
        <taxon>Eukaryota</taxon>
        <taxon>Viridiplantae</taxon>
        <taxon>Streptophyta</taxon>
        <taxon>Embryophyta</taxon>
        <taxon>Tracheophyta</taxon>
        <taxon>Spermatophyta</taxon>
        <taxon>Magnoliopsida</taxon>
        <taxon>Proteales</taxon>
        <taxon>Nelumbonaceae</taxon>
        <taxon>Nelumbo</taxon>
    </lineage>
</organism>
<dbReference type="Proteomes" id="UP000189703">
    <property type="component" value="Unplaced"/>
</dbReference>
<dbReference type="PANTHER" id="PTHR11802">
    <property type="entry name" value="SERINE PROTEASE FAMILY S10 SERINE CARBOXYPEPTIDASE"/>
    <property type="match status" value="1"/>
</dbReference>
<feature type="signal peptide" evidence="4">
    <location>
        <begin position="1"/>
        <end position="25"/>
    </location>
</feature>
<dbReference type="RefSeq" id="XP_019053613.1">
    <property type="nucleotide sequence ID" value="XM_019198068.1"/>
</dbReference>
<reference evidence="6" key="1">
    <citation type="submission" date="2025-08" db="UniProtKB">
        <authorList>
            <consortium name="RefSeq"/>
        </authorList>
    </citation>
    <scope>IDENTIFICATION</scope>
</reference>
<keyword evidence="3" id="KW-0325">Glycoprotein</keyword>
<keyword evidence="5" id="KW-1185">Reference proteome</keyword>
<accession>A0A1U8Q471</accession>
<keyword evidence="2 4" id="KW-0732">Signal</keyword>
<evidence type="ECO:0000256" key="3">
    <source>
        <dbReference type="ARBA" id="ARBA00023180"/>
    </source>
</evidence>
<dbReference type="InterPro" id="IPR001563">
    <property type="entry name" value="Peptidase_S10"/>
</dbReference>
<dbReference type="InParanoid" id="A0A1U8Q471"/>
<dbReference type="InterPro" id="IPR029058">
    <property type="entry name" value="AB_hydrolase_fold"/>
</dbReference>